<reference evidence="1 2" key="1">
    <citation type="submission" date="2024-02" db="EMBL/GenBank/DDBJ databases">
        <title>A draft genome for the cacao thread blight pathogen Marasmius crinis-equi.</title>
        <authorList>
            <person name="Cohen S.P."/>
            <person name="Baruah I.K."/>
            <person name="Amoako-Attah I."/>
            <person name="Bukari Y."/>
            <person name="Meinhardt L.W."/>
            <person name="Bailey B.A."/>
        </authorList>
    </citation>
    <scope>NUCLEOTIDE SEQUENCE [LARGE SCALE GENOMIC DNA]</scope>
    <source>
        <strain evidence="1 2">GH-76</strain>
    </source>
</reference>
<proteinExistence type="predicted"/>
<evidence type="ECO:0000313" key="2">
    <source>
        <dbReference type="Proteomes" id="UP001465976"/>
    </source>
</evidence>
<keyword evidence="2" id="KW-1185">Reference proteome</keyword>
<dbReference type="Proteomes" id="UP001465976">
    <property type="component" value="Unassembled WGS sequence"/>
</dbReference>
<name>A0ABR3FEV8_9AGAR</name>
<protein>
    <submittedName>
        <fullName evidence="1">Uncharacterized protein</fullName>
    </submittedName>
</protein>
<sequence>MTQPVAAPKDKDAKYQLGNHDLGPLGKFRHRIVTDAGQTGDVPHIAAALVLDPLTDVIILYKSTDLGVAQNAYNTYVNAIAAESQIEKDPVLNLQKPADRVIKVERPDTKRDYFGLLPSQSVFVGVSSWHSKSKGTKDRFTGNLELWSYEAASGQRIEYPTISPVGATAYIAGQFHANPAEGLYNTLAARLSSPKVDSVAIERWTKQDLEGALSLPAFGTKPADRKKLLLLWSRYSGQNKEYAVPGSGHNPENDSDPAGQKQIIQLASKELGYTVVTLGNDPTGWHKTPLDGHAPIHLGESVFWNAETFKAFGRPGQTSLYVALLRNYKVVQVGQKTGGMDNAALVGIPTVYIEDAVGLELSGGRMKMWSDEPKMLYEGAIITQPPGAFGKALRARQAEDKPEETLENRKGARMEAENGDFEAGYLPDDLKTIRATLDKVYKQAHGV</sequence>
<gene>
    <name evidence="1" type="ORF">V5O48_008110</name>
</gene>
<comment type="caution">
    <text evidence="1">The sequence shown here is derived from an EMBL/GenBank/DDBJ whole genome shotgun (WGS) entry which is preliminary data.</text>
</comment>
<evidence type="ECO:0000313" key="1">
    <source>
        <dbReference type="EMBL" id="KAL0573846.1"/>
    </source>
</evidence>
<organism evidence="1 2">
    <name type="scientific">Marasmius crinis-equi</name>
    <dbReference type="NCBI Taxonomy" id="585013"/>
    <lineage>
        <taxon>Eukaryota</taxon>
        <taxon>Fungi</taxon>
        <taxon>Dikarya</taxon>
        <taxon>Basidiomycota</taxon>
        <taxon>Agaricomycotina</taxon>
        <taxon>Agaricomycetes</taxon>
        <taxon>Agaricomycetidae</taxon>
        <taxon>Agaricales</taxon>
        <taxon>Marasmiineae</taxon>
        <taxon>Marasmiaceae</taxon>
        <taxon>Marasmius</taxon>
    </lineage>
</organism>
<accession>A0ABR3FEV8</accession>
<dbReference type="EMBL" id="JBAHYK010000455">
    <property type="protein sequence ID" value="KAL0573846.1"/>
    <property type="molecule type" value="Genomic_DNA"/>
</dbReference>